<dbReference type="PROSITE" id="PS51202">
    <property type="entry name" value="RCK_C"/>
    <property type="match status" value="1"/>
</dbReference>
<evidence type="ECO:0000259" key="6">
    <source>
        <dbReference type="PROSITE" id="PS51202"/>
    </source>
</evidence>
<dbReference type="SUPFAM" id="SSF116726">
    <property type="entry name" value="TrkA C-terminal domain-like"/>
    <property type="match status" value="1"/>
</dbReference>
<keyword evidence="8" id="KW-1185">Reference proteome</keyword>
<dbReference type="Gene3D" id="3.40.50.720">
    <property type="entry name" value="NAD(P)-binding Rossmann-like Domain"/>
    <property type="match status" value="1"/>
</dbReference>
<dbReference type="InterPro" id="IPR006036">
    <property type="entry name" value="K_uptake_TrkA"/>
</dbReference>
<evidence type="ECO:0000259" key="5">
    <source>
        <dbReference type="PROSITE" id="PS51201"/>
    </source>
</evidence>
<organism evidence="7 8">
    <name type="scientific">Longibacter salinarum</name>
    <dbReference type="NCBI Taxonomy" id="1850348"/>
    <lineage>
        <taxon>Bacteria</taxon>
        <taxon>Pseudomonadati</taxon>
        <taxon>Rhodothermota</taxon>
        <taxon>Rhodothermia</taxon>
        <taxon>Rhodothermales</taxon>
        <taxon>Salisaetaceae</taxon>
        <taxon>Longibacter</taxon>
    </lineage>
</organism>
<gene>
    <name evidence="7" type="ORF">CRI94_17065</name>
</gene>
<dbReference type="EMBL" id="PDEQ01000013">
    <property type="protein sequence ID" value="PEN10942.1"/>
    <property type="molecule type" value="Genomic_DNA"/>
</dbReference>
<dbReference type="Gene3D" id="3.30.70.1450">
    <property type="entry name" value="Regulator of K+ conductance, C-terminal domain"/>
    <property type="match status" value="1"/>
</dbReference>
<keyword evidence="2" id="KW-0633">Potassium transport</keyword>
<keyword evidence="2" id="KW-0406">Ion transport</keyword>
<evidence type="ECO:0000256" key="3">
    <source>
        <dbReference type="ARBA" id="ARBA00022958"/>
    </source>
</evidence>
<comment type="caution">
    <text evidence="7">The sequence shown here is derived from an EMBL/GenBank/DDBJ whole genome shotgun (WGS) entry which is preliminary data.</text>
</comment>
<evidence type="ECO:0000256" key="2">
    <source>
        <dbReference type="ARBA" id="ARBA00022538"/>
    </source>
</evidence>
<dbReference type="InterPro" id="IPR003148">
    <property type="entry name" value="RCK_N"/>
</dbReference>
<dbReference type="InterPro" id="IPR006037">
    <property type="entry name" value="RCK_C"/>
</dbReference>
<sequence>MKRFVIVGLGNFGSGVAEALYQRGHDVIAIDINEDAVDRIASHASRPAVGDAQQLEVLRQAGAEDADTAIVSTGDDMTASMLSVLALKDLGVDDIYVKVISADHARIMKALGVSETIFPERESAFNLASRISEYGVLNYVRMAGDLSVQEMVVLDEWRGKTLREIGVRNRFHLTVIAVHDTETDEVSVPPDPDEPLDATDTLLLAGTEDRLEELANMADEEIRERLEES</sequence>
<dbReference type="Pfam" id="PF02080">
    <property type="entry name" value="TrkA_C"/>
    <property type="match status" value="1"/>
</dbReference>
<keyword evidence="4" id="KW-0520">NAD</keyword>
<dbReference type="Pfam" id="PF02254">
    <property type="entry name" value="TrkA_N"/>
    <property type="match status" value="1"/>
</dbReference>
<keyword evidence="2" id="KW-0813">Transport</keyword>
<evidence type="ECO:0000256" key="4">
    <source>
        <dbReference type="ARBA" id="ARBA00023027"/>
    </source>
</evidence>
<dbReference type="InterPro" id="IPR036291">
    <property type="entry name" value="NAD(P)-bd_dom_sf"/>
</dbReference>
<feature type="domain" description="RCK N-terminal" evidence="5">
    <location>
        <begin position="1"/>
        <end position="118"/>
    </location>
</feature>
<dbReference type="InterPro" id="IPR036721">
    <property type="entry name" value="RCK_C_sf"/>
</dbReference>
<dbReference type="GO" id="GO:0005886">
    <property type="term" value="C:plasma membrane"/>
    <property type="evidence" value="ECO:0007669"/>
    <property type="project" value="InterPro"/>
</dbReference>
<dbReference type="PRINTS" id="PR00335">
    <property type="entry name" value="KUPTAKETRKA"/>
</dbReference>
<dbReference type="Proteomes" id="UP000220102">
    <property type="component" value="Unassembled WGS sequence"/>
</dbReference>
<dbReference type="PROSITE" id="PS51201">
    <property type="entry name" value="RCK_N"/>
    <property type="match status" value="1"/>
</dbReference>
<dbReference type="SUPFAM" id="SSF51735">
    <property type="entry name" value="NAD(P)-binding Rossmann-fold domains"/>
    <property type="match status" value="1"/>
</dbReference>
<protein>
    <recommendedName>
        <fullName evidence="1">Trk system potassium uptake protein TrkA</fullName>
    </recommendedName>
</protein>
<proteinExistence type="predicted"/>
<name>A0A2A8CTL9_9BACT</name>
<reference evidence="7 8" key="1">
    <citation type="submission" date="2017-10" db="EMBL/GenBank/DDBJ databases">
        <title>Draft genome of Longibacter Salinarum.</title>
        <authorList>
            <person name="Goh K.M."/>
            <person name="Shamsir M.S."/>
            <person name="Lim S.W."/>
        </authorList>
    </citation>
    <scope>NUCLEOTIDE SEQUENCE [LARGE SCALE GENOMIC DNA]</scope>
    <source>
        <strain evidence="7 8">KCTC 52045</strain>
    </source>
</reference>
<feature type="domain" description="RCK C-terminal" evidence="6">
    <location>
        <begin position="137"/>
        <end position="220"/>
    </location>
</feature>
<dbReference type="InterPro" id="IPR050721">
    <property type="entry name" value="Trk_Ktr_HKT_K-transport"/>
</dbReference>
<dbReference type="RefSeq" id="WP_098079129.1">
    <property type="nucleotide sequence ID" value="NZ_PDEQ01000013.1"/>
</dbReference>
<evidence type="ECO:0000313" key="8">
    <source>
        <dbReference type="Proteomes" id="UP000220102"/>
    </source>
</evidence>
<dbReference type="PANTHER" id="PTHR43833:SF7">
    <property type="entry name" value="KTR SYSTEM POTASSIUM UPTAKE PROTEIN C"/>
    <property type="match status" value="1"/>
</dbReference>
<accession>A0A2A8CTL9</accession>
<keyword evidence="3" id="KW-0630">Potassium</keyword>
<dbReference type="AlphaFoldDB" id="A0A2A8CTL9"/>
<evidence type="ECO:0000313" key="7">
    <source>
        <dbReference type="EMBL" id="PEN10942.1"/>
    </source>
</evidence>
<dbReference type="GO" id="GO:0015079">
    <property type="term" value="F:potassium ion transmembrane transporter activity"/>
    <property type="evidence" value="ECO:0007669"/>
    <property type="project" value="InterPro"/>
</dbReference>
<evidence type="ECO:0000256" key="1">
    <source>
        <dbReference type="ARBA" id="ARBA00017378"/>
    </source>
</evidence>
<dbReference type="PANTHER" id="PTHR43833">
    <property type="entry name" value="POTASSIUM CHANNEL PROTEIN 2-RELATED-RELATED"/>
    <property type="match status" value="1"/>
</dbReference>
<dbReference type="OrthoDB" id="9776294at2"/>